<keyword evidence="1" id="KW-1133">Transmembrane helix</keyword>
<keyword evidence="1" id="KW-0812">Transmembrane</keyword>
<organism evidence="2 3">
    <name type="scientific">Glutinoglossum americanum</name>
    <dbReference type="NCBI Taxonomy" id="1670608"/>
    <lineage>
        <taxon>Eukaryota</taxon>
        <taxon>Fungi</taxon>
        <taxon>Dikarya</taxon>
        <taxon>Ascomycota</taxon>
        <taxon>Pezizomycotina</taxon>
        <taxon>Geoglossomycetes</taxon>
        <taxon>Geoglossales</taxon>
        <taxon>Geoglossaceae</taxon>
        <taxon>Glutinoglossum</taxon>
    </lineage>
</organism>
<accession>A0A9P8HZV3</accession>
<dbReference type="Proteomes" id="UP000698800">
    <property type="component" value="Unassembled WGS sequence"/>
</dbReference>
<keyword evidence="3" id="KW-1185">Reference proteome</keyword>
<evidence type="ECO:0000313" key="2">
    <source>
        <dbReference type="EMBL" id="KAH0534138.1"/>
    </source>
</evidence>
<gene>
    <name evidence="2" type="ORF">FGG08_007264</name>
</gene>
<feature type="transmembrane region" description="Helical" evidence="1">
    <location>
        <begin position="54"/>
        <end position="74"/>
    </location>
</feature>
<dbReference type="AlphaFoldDB" id="A0A9P8HZV3"/>
<reference evidence="2" key="1">
    <citation type="submission" date="2021-03" db="EMBL/GenBank/DDBJ databases">
        <title>Comparative genomics and phylogenomic investigation of the class Geoglossomycetes provide insights into ecological specialization and systematics.</title>
        <authorList>
            <person name="Melie T."/>
            <person name="Pirro S."/>
            <person name="Miller A.N."/>
            <person name="Quandt A."/>
        </authorList>
    </citation>
    <scope>NUCLEOTIDE SEQUENCE</scope>
    <source>
        <strain evidence="2">GBOQ0MN5Z8</strain>
    </source>
</reference>
<sequence length="206" mass="23852">MIKEIYQYIHYVALDLLIRGLYWLWSISPIIFSLIIGGPSYLLYLFQQGESQTLYYIVLGTYAIGFYDFCGILIEGHYKNLQQTRSFYEQQRALITGSATAISKEPTPVYLVTANLEQTENASNYTVSSWRRYLPRNIRLLKHWGILVHDTVYELARVESSAKVRLSTSRWEGSKRRFDLPEKIGVTSLDGSQVYAIGVQKNILRY</sequence>
<comment type="caution">
    <text evidence="2">The sequence shown here is derived from an EMBL/GenBank/DDBJ whole genome shotgun (WGS) entry which is preliminary data.</text>
</comment>
<protein>
    <submittedName>
        <fullName evidence="2">Uncharacterized protein</fullName>
    </submittedName>
</protein>
<evidence type="ECO:0000256" key="1">
    <source>
        <dbReference type="SAM" id="Phobius"/>
    </source>
</evidence>
<feature type="transmembrane region" description="Helical" evidence="1">
    <location>
        <begin position="21"/>
        <end position="42"/>
    </location>
</feature>
<keyword evidence="1" id="KW-0472">Membrane</keyword>
<evidence type="ECO:0000313" key="3">
    <source>
        <dbReference type="Proteomes" id="UP000698800"/>
    </source>
</evidence>
<dbReference type="EMBL" id="JAGHQL010000268">
    <property type="protein sequence ID" value="KAH0534138.1"/>
    <property type="molecule type" value="Genomic_DNA"/>
</dbReference>
<name>A0A9P8HZV3_9PEZI</name>
<dbReference type="OrthoDB" id="5395219at2759"/>
<proteinExistence type="predicted"/>